<proteinExistence type="predicted"/>
<dbReference type="EMBL" id="PYGD01000006">
    <property type="protein sequence ID" value="PSK91148.1"/>
    <property type="molecule type" value="Genomic_DNA"/>
</dbReference>
<dbReference type="CDD" id="cd17535">
    <property type="entry name" value="REC_NarL-like"/>
    <property type="match status" value="1"/>
</dbReference>
<feature type="domain" description="Response regulatory" evidence="7">
    <location>
        <begin position="8"/>
        <end position="127"/>
    </location>
</feature>
<evidence type="ECO:0000313" key="8">
    <source>
        <dbReference type="EMBL" id="PSK91148.1"/>
    </source>
</evidence>
<evidence type="ECO:0000256" key="2">
    <source>
        <dbReference type="ARBA" id="ARBA00023015"/>
    </source>
</evidence>
<dbReference type="Gene3D" id="3.40.50.2300">
    <property type="match status" value="1"/>
</dbReference>
<dbReference type="InterPro" id="IPR039420">
    <property type="entry name" value="WalR-like"/>
</dbReference>
<keyword evidence="4" id="KW-0804">Transcription</keyword>
<dbReference type="PROSITE" id="PS50043">
    <property type="entry name" value="HTH_LUXR_2"/>
    <property type="match status" value="1"/>
</dbReference>
<dbReference type="PANTHER" id="PTHR43214:SF41">
    <property type="entry name" value="NITRATE_NITRITE RESPONSE REGULATOR PROTEIN NARP"/>
    <property type="match status" value="1"/>
</dbReference>
<dbReference type="GO" id="GO:0000160">
    <property type="term" value="P:phosphorelay signal transduction system"/>
    <property type="evidence" value="ECO:0007669"/>
    <property type="project" value="InterPro"/>
</dbReference>
<evidence type="ECO:0000256" key="3">
    <source>
        <dbReference type="ARBA" id="ARBA00023125"/>
    </source>
</evidence>
<sequence length="216" mass="24571">MQQTATINIAILDDHQIIVDGLKLVLQNKEHIEVVYDCTDGHHLVEYLARTPSAVNLLIMDLMMPSIDGYEMALILREQFPEVKIIVLSMNTEVDLAYKLIEETDIKGYLPKSVDKHILLEAIYKVSAGDFFIHDDILKELEGYKVNVFEREQLILSPRELQVVKLICAGMSNKGIAEALFLSEHTVATHRKNIYKKTDCHKSVALAELAARLKLW</sequence>
<evidence type="ECO:0000259" key="7">
    <source>
        <dbReference type="PROSITE" id="PS50110"/>
    </source>
</evidence>
<dbReference type="CDD" id="cd06170">
    <property type="entry name" value="LuxR_C_like"/>
    <property type="match status" value="1"/>
</dbReference>
<organism evidence="8 9">
    <name type="scientific">Taibaiella chishuiensis</name>
    <dbReference type="NCBI Taxonomy" id="1434707"/>
    <lineage>
        <taxon>Bacteria</taxon>
        <taxon>Pseudomonadati</taxon>
        <taxon>Bacteroidota</taxon>
        <taxon>Chitinophagia</taxon>
        <taxon>Chitinophagales</taxon>
        <taxon>Chitinophagaceae</taxon>
        <taxon>Taibaiella</taxon>
    </lineage>
</organism>
<dbReference type="PROSITE" id="PS00622">
    <property type="entry name" value="HTH_LUXR_1"/>
    <property type="match status" value="1"/>
</dbReference>
<dbReference type="GO" id="GO:0006355">
    <property type="term" value="P:regulation of DNA-templated transcription"/>
    <property type="evidence" value="ECO:0007669"/>
    <property type="project" value="InterPro"/>
</dbReference>
<dbReference type="RefSeq" id="WP_106523749.1">
    <property type="nucleotide sequence ID" value="NZ_PYGD01000006.1"/>
</dbReference>
<name>A0A2P8D1Q3_9BACT</name>
<accession>A0A2P8D1Q3</accession>
<dbReference type="InterPro" id="IPR058245">
    <property type="entry name" value="NreC/VraR/RcsB-like_REC"/>
</dbReference>
<dbReference type="SUPFAM" id="SSF52172">
    <property type="entry name" value="CheY-like"/>
    <property type="match status" value="1"/>
</dbReference>
<evidence type="ECO:0000256" key="5">
    <source>
        <dbReference type="PROSITE-ProRule" id="PRU00169"/>
    </source>
</evidence>
<dbReference type="OrthoDB" id="9797341at2"/>
<reference evidence="8 9" key="1">
    <citation type="submission" date="2018-03" db="EMBL/GenBank/DDBJ databases">
        <title>Genomic Encyclopedia of Type Strains, Phase III (KMG-III): the genomes of soil and plant-associated and newly described type strains.</title>
        <authorList>
            <person name="Whitman W."/>
        </authorList>
    </citation>
    <scope>NUCLEOTIDE SEQUENCE [LARGE SCALE GENOMIC DNA]</scope>
    <source>
        <strain evidence="8 9">CGMCC 1.12700</strain>
    </source>
</reference>
<dbReference type="Pfam" id="PF00072">
    <property type="entry name" value="Response_reg"/>
    <property type="match status" value="1"/>
</dbReference>
<dbReference type="PRINTS" id="PR00038">
    <property type="entry name" value="HTHLUXR"/>
</dbReference>
<dbReference type="InterPro" id="IPR000792">
    <property type="entry name" value="Tscrpt_reg_LuxR_C"/>
</dbReference>
<dbReference type="InterPro" id="IPR001789">
    <property type="entry name" value="Sig_transdc_resp-reg_receiver"/>
</dbReference>
<dbReference type="SMART" id="SM00421">
    <property type="entry name" value="HTH_LUXR"/>
    <property type="match status" value="1"/>
</dbReference>
<evidence type="ECO:0000259" key="6">
    <source>
        <dbReference type="PROSITE" id="PS50043"/>
    </source>
</evidence>
<feature type="domain" description="HTH luxR-type" evidence="6">
    <location>
        <begin position="150"/>
        <end position="214"/>
    </location>
</feature>
<evidence type="ECO:0000256" key="4">
    <source>
        <dbReference type="ARBA" id="ARBA00023163"/>
    </source>
</evidence>
<keyword evidence="2" id="KW-0805">Transcription regulation</keyword>
<protein>
    <submittedName>
        <fullName evidence="8">LuxR family two component transcriptional regulator</fullName>
    </submittedName>
</protein>
<dbReference type="SUPFAM" id="SSF46894">
    <property type="entry name" value="C-terminal effector domain of the bipartite response regulators"/>
    <property type="match status" value="1"/>
</dbReference>
<dbReference type="GO" id="GO:0003677">
    <property type="term" value="F:DNA binding"/>
    <property type="evidence" value="ECO:0007669"/>
    <property type="project" value="UniProtKB-KW"/>
</dbReference>
<dbReference type="InterPro" id="IPR016032">
    <property type="entry name" value="Sig_transdc_resp-reg_C-effctor"/>
</dbReference>
<dbReference type="PANTHER" id="PTHR43214">
    <property type="entry name" value="TWO-COMPONENT RESPONSE REGULATOR"/>
    <property type="match status" value="1"/>
</dbReference>
<keyword evidence="3" id="KW-0238">DNA-binding</keyword>
<dbReference type="Proteomes" id="UP000240572">
    <property type="component" value="Unassembled WGS sequence"/>
</dbReference>
<keyword evidence="1 5" id="KW-0597">Phosphoprotein</keyword>
<gene>
    <name evidence="8" type="ORF">B0I18_106160</name>
</gene>
<dbReference type="Pfam" id="PF00196">
    <property type="entry name" value="GerE"/>
    <property type="match status" value="1"/>
</dbReference>
<evidence type="ECO:0000256" key="1">
    <source>
        <dbReference type="ARBA" id="ARBA00022553"/>
    </source>
</evidence>
<dbReference type="SMART" id="SM00448">
    <property type="entry name" value="REC"/>
    <property type="match status" value="1"/>
</dbReference>
<dbReference type="PROSITE" id="PS50110">
    <property type="entry name" value="RESPONSE_REGULATORY"/>
    <property type="match status" value="1"/>
</dbReference>
<keyword evidence="9" id="KW-1185">Reference proteome</keyword>
<dbReference type="InterPro" id="IPR011006">
    <property type="entry name" value="CheY-like_superfamily"/>
</dbReference>
<comment type="caution">
    <text evidence="8">The sequence shown here is derived from an EMBL/GenBank/DDBJ whole genome shotgun (WGS) entry which is preliminary data.</text>
</comment>
<feature type="modified residue" description="4-aspartylphosphate" evidence="5">
    <location>
        <position position="61"/>
    </location>
</feature>
<dbReference type="AlphaFoldDB" id="A0A2P8D1Q3"/>
<evidence type="ECO:0000313" key="9">
    <source>
        <dbReference type="Proteomes" id="UP000240572"/>
    </source>
</evidence>